<dbReference type="Proteomes" id="UP000256779">
    <property type="component" value="Unassembled WGS sequence"/>
</dbReference>
<evidence type="ECO:0000313" key="1">
    <source>
        <dbReference type="EMBL" id="REE00131.1"/>
    </source>
</evidence>
<protein>
    <submittedName>
        <fullName evidence="1">Uncharacterized protein</fullName>
    </submittedName>
</protein>
<dbReference type="AlphaFoldDB" id="A0A3D9L3U2"/>
<proteinExistence type="predicted"/>
<comment type="caution">
    <text evidence="1">The sequence shown here is derived from an EMBL/GenBank/DDBJ whole genome shotgun (WGS) entry which is preliminary data.</text>
</comment>
<gene>
    <name evidence="1" type="ORF">C7460_10668</name>
</gene>
<sequence length="283" mass="33671">MRFSNFKVKFELWPSFATPSIYTIDLDSSEITLSLSELRRNIDYNPNPQDTSDYDIIHQNELLLDDRMKEYLESNNLYIRHIETVTIPSEHTPSFFGNFNFRERDSIPDDPIPQVDGIEVYIKYDETKFTGTFKLNDYKFGNDKELMRSIIDFGINQFQKPDVIMYFEDLATYFKLGLQYRIEIEKPIEYKFYGMVYHEDRQEVESFLAGLNRGTPIVFNINRYNGARIFATLCERYLEANKSLDVYWLLDDRTLDQVRAYNKKLLDESRIFPDRNAMLKSLK</sequence>
<organism evidence="1 2">
    <name type="scientific">Marinoscillum furvescens DSM 4134</name>
    <dbReference type="NCBI Taxonomy" id="1122208"/>
    <lineage>
        <taxon>Bacteria</taxon>
        <taxon>Pseudomonadati</taxon>
        <taxon>Bacteroidota</taxon>
        <taxon>Cytophagia</taxon>
        <taxon>Cytophagales</taxon>
        <taxon>Reichenbachiellaceae</taxon>
        <taxon>Marinoscillum</taxon>
    </lineage>
</organism>
<name>A0A3D9L3U2_MARFU</name>
<dbReference type="EMBL" id="QREG01000006">
    <property type="protein sequence ID" value="REE00131.1"/>
    <property type="molecule type" value="Genomic_DNA"/>
</dbReference>
<reference evidence="1 2" key="1">
    <citation type="submission" date="2018-07" db="EMBL/GenBank/DDBJ databases">
        <title>Genomic Encyclopedia of Type Strains, Phase IV (KMG-IV): sequencing the most valuable type-strain genomes for metagenomic binning, comparative biology and taxonomic classification.</title>
        <authorList>
            <person name="Goeker M."/>
        </authorList>
    </citation>
    <scope>NUCLEOTIDE SEQUENCE [LARGE SCALE GENOMIC DNA]</scope>
    <source>
        <strain evidence="1 2">DSM 4134</strain>
    </source>
</reference>
<evidence type="ECO:0000313" key="2">
    <source>
        <dbReference type="Proteomes" id="UP000256779"/>
    </source>
</evidence>
<accession>A0A3D9L3U2</accession>
<keyword evidence="2" id="KW-1185">Reference proteome</keyword>